<keyword evidence="3" id="KW-1185">Reference proteome</keyword>
<name>A0A2C6KHD0_9APIC</name>
<dbReference type="RefSeq" id="XP_067917627.1">
    <property type="nucleotide sequence ID" value="XM_068070395.1"/>
</dbReference>
<sequence length="81" mass="9359">MRIRAIQKHKQKKPRDECIEKTATGGGTNALGYKPSAYTWDTYHPKGKQVYLSLMHLSSIYLQFIWNVFLKGGRCRGIRDT</sequence>
<proteinExistence type="predicted"/>
<evidence type="ECO:0000313" key="3">
    <source>
        <dbReference type="Proteomes" id="UP000221165"/>
    </source>
</evidence>
<reference evidence="2 3" key="1">
    <citation type="journal article" date="2017" name="Int. J. Parasitol.">
        <title>The genome of the protozoan parasite Cystoisospora suis and a reverse vaccinology approach to identify vaccine candidates.</title>
        <authorList>
            <person name="Palmieri N."/>
            <person name="Shrestha A."/>
            <person name="Ruttkowski B."/>
            <person name="Beck T."/>
            <person name="Vogl C."/>
            <person name="Tomley F."/>
            <person name="Blake D.P."/>
            <person name="Joachim A."/>
        </authorList>
    </citation>
    <scope>NUCLEOTIDE SEQUENCE [LARGE SCALE GENOMIC DNA]</scope>
    <source>
        <strain evidence="2 3">Wien I</strain>
    </source>
</reference>
<dbReference type="GeneID" id="94433606"/>
<dbReference type="AlphaFoldDB" id="A0A2C6KHD0"/>
<dbReference type="Proteomes" id="UP000221165">
    <property type="component" value="Unassembled WGS sequence"/>
</dbReference>
<organism evidence="2 3">
    <name type="scientific">Cystoisospora suis</name>
    <dbReference type="NCBI Taxonomy" id="483139"/>
    <lineage>
        <taxon>Eukaryota</taxon>
        <taxon>Sar</taxon>
        <taxon>Alveolata</taxon>
        <taxon>Apicomplexa</taxon>
        <taxon>Conoidasida</taxon>
        <taxon>Coccidia</taxon>
        <taxon>Eucoccidiorida</taxon>
        <taxon>Eimeriorina</taxon>
        <taxon>Sarcocystidae</taxon>
        <taxon>Cystoisospora</taxon>
    </lineage>
</organism>
<feature type="region of interest" description="Disordered" evidence="1">
    <location>
        <begin position="1"/>
        <end position="21"/>
    </location>
</feature>
<evidence type="ECO:0000313" key="2">
    <source>
        <dbReference type="EMBL" id="PHJ15895.1"/>
    </source>
</evidence>
<comment type="caution">
    <text evidence="2">The sequence shown here is derived from an EMBL/GenBank/DDBJ whole genome shotgun (WGS) entry which is preliminary data.</text>
</comment>
<evidence type="ECO:0000256" key="1">
    <source>
        <dbReference type="SAM" id="MobiDB-lite"/>
    </source>
</evidence>
<gene>
    <name evidence="2" type="ORF">CSUI_010290</name>
</gene>
<accession>A0A2C6KHD0</accession>
<protein>
    <submittedName>
        <fullName evidence="2">Uncharacterized protein</fullName>
    </submittedName>
</protein>
<dbReference type="VEuPathDB" id="ToxoDB:CSUI_010290"/>
<dbReference type="EMBL" id="MIGC01007060">
    <property type="protein sequence ID" value="PHJ15895.1"/>
    <property type="molecule type" value="Genomic_DNA"/>
</dbReference>
<feature type="compositionally biased region" description="Basic residues" evidence="1">
    <location>
        <begin position="1"/>
        <end position="13"/>
    </location>
</feature>